<name>A0A397U7Z9_9GLOM</name>
<keyword evidence="3" id="KW-1185">Reference proteome</keyword>
<gene>
    <name evidence="2" type="ORF">C2G38_2046896</name>
</gene>
<dbReference type="InterPro" id="IPR012337">
    <property type="entry name" value="RNaseH-like_sf"/>
</dbReference>
<comment type="caution">
    <text evidence="2">The sequence shown here is derived from an EMBL/GenBank/DDBJ whole genome shotgun (WGS) entry which is preliminary data.</text>
</comment>
<proteinExistence type="predicted"/>
<feature type="transmembrane region" description="Helical" evidence="1">
    <location>
        <begin position="21"/>
        <end position="40"/>
    </location>
</feature>
<keyword evidence="1" id="KW-1133">Transmembrane helix</keyword>
<protein>
    <submittedName>
        <fullName evidence="2">Uncharacterized protein</fullName>
    </submittedName>
</protein>
<organism evidence="2 3">
    <name type="scientific">Gigaspora rosea</name>
    <dbReference type="NCBI Taxonomy" id="44941"/>
    <lineage>
        <taxon>Eukaryota</taxon>
        <taxon>Fungi</taxon>
        <taxon>Fungi incertae sedis</taxon>
        <taxon>Mucoromycota</taxon>
        <taxon>Glomeromycotina</taxon>
        <taxon>Glomeromycetes</taxon>
        <taxon>Diversisporales</taxon>
        <taxon>Gigasporaceae</taxon>
        <taxon>Gigaspora</taxon>
    </lineage>
</organism>
<dbReference type="EMBL" id="QKWP01001838">
    <property type="protein sequence ID" value="RIB06304.1"/>
    <property type="molecule type" value="Genomic_DNA"/>
</dbReference>
<evidence type="ECO:0000313" key="2">
    <source>
        <dbReference type="EMBL" id="RIB06304.1"/>
    </source>
</evidence>
<evidence type="ECO:0000256" key="1">
    <source>
        <dbReference type="SAM" id="Phobius"/>
    </source>
</evidence>
<sequence length="397" mass="46294">MYQETLKKYLHMLTNKNQEKLINYTLTRFFACYGIPFWVIESPFFIDLLKNLNAGYTLPDQRTLSNLWIDQEVARITMIENDPRSLNDKLRNYITSREFWANIECLHKILELAKTAVQTVEASNTKIADVFLILIKMAIAIKAMPTTETTLERLEFRKKCIIFYNKRWAEFDTDFYLLAYFLHPKYRGKGLTSEIFQKILQKALSIWKSQGGKENSARELIAQIHNYDLKKPPYNSLFQDHIELLKTWWAACSKLAKLHAYYVTNARHELNYVGQDLPESDFLKMMHDYAYLLTSGTAIFEENIQLYDSEDDFEYNSEDNLDDSFEDSFEDNNLSEVNSNMLNIEDSINLEYASNNTNQLLTSDEVTDHGEKDFDIDALASQGMQMRSASIDVDKNG</sequence>
<evidence type="ECO:0000313" key="3">
    <source>
        <dbReference type="Proteomes" id="UP000266673"/>
    </source>
</evidence>
<dbReference type="AlphaFoldDB" id="A0A397U7Z9"/>
<dbReference type="Proteomes" id="UP000266673">
    <property type="component" value="Unassembled WGS sequence"/>
</dbReference>
<dbReference type="SUPFAM" id="SSF53098">
    <property type="entry name" value="Ribonuclease H-like"/>
    <property type="match status" value="1"/>
</dbReference>
<reference evidence="2 3" key="1">
    <citation type="submission" date="2018-06" db="EMBL/GenBank/DDBJ databases">
        <title>Comparative genomics reveals the genomic features of Rhizophagus irregularis, R. cerebriforme, R. diaphanum and Gigaspora rosea, and their symbiotic lifestyle signature.</title>
        <authorList>
            <person name="Morin E."/>
            <person name="San Clemente H."/>
            <person name="Chen E.C.H."/>
            <person name="De La Providencia I."/>
            <person name="Hainaut M."/>
            <person name="Kuo A."/>
            <person name="Kohler A."/>
            <person name="Murat C."/>
            <person name="Tang N."/>
            <person name="Roy S."/>
            <person name="Loubradou J."/>
            <person name="Henrissat B."/>
            <person name="Grigoriev I.V."/>
            <person name="Corradi N."/>
            <person name="Roux C."/>
            <person name="Martin F.M."/>
        </authorList>
    </citation>
    <scope>NUCLEOTIDE SEQUENCE [LARGE SCALE GENOMIC DNA]</scope>
    <source>
        <strain evidence="2 3">DAOM 194757</strain>
    </source>
</reference>
<keyword evidence="1" id="KW-0472">Membrane</keyword>
<keyword evidence="1" id="KW-0812">Transmembrane</keyword>
<accession>A0A397U7Z9</accession>
<dbReference type="OrthoDB" id="2402529at2759"/>